<dbReference type="EMBL" id="CM000362">
    <property type="protein sequence ID" value="EDX06724.1"/>
    <property type="molecule type" value="Genomic_DNA"/>
</dbReference>
<evidence type="ECO:0000256" key="1">
    <source>
        <dbReference type="SAM" id="MobiDB-lite"/>
    </source>
</evidence>
<keyword evidence="3" id="KW-1185">Reference proteome</keyword>
<evidence type="ECO:0000313" key="2">
    <source>
        <dbReference type="EMBL" id="EDX06724.1"/>
    </source>
</evidence>
<sequence>MTYIPDPGDDVAKQLQGLEATISPLAASEKAGSPWSTGSSAKAEEQKSTQHA</sequence>
<feature type="region of interest" description="Disordered" evidence="1">
    <location>
        <begin position="23"/>
        <end position="52"/>
    </location>
</feature>
<protein>
    <submittedName>
        <fullName evidence="2">GD10846</fullName>
    </submittedName>
</protein>
<organism evidence="2 3">
    <name type="scientific">Drosophila simulans</name>
    <name type="common">Fruit fly</name>
    <dbReference type="NCBI Taxonomy" id="7240"/>
    <lineage>
        <taxon>Eukaryota</taxon>
        <taxon>Metazoa</taxon>
        <taxon>Ecdysozoa</taxon>
        <taxon>Arthropoda</taxon>
        <taxon>Hexapoda</taxon>
        <taxon>Insecta</taxon>
        <taxon>Pterygota</taxon>
        <taxon>Neoptera</taxon>
        <taxon>Endopterygota</taxon>
        <taxon>Diptera</taxon>
        <taxon>Brachycera</taxon>
        <taxon>Muscomorpha</taxon>
        <taxon>Ephydroidea</taxon>
        <taxon>Drosophilidae</taxon>
        <taxon>Drosophila</taxon>
        <taxon>Sophophora</taxon>
    </lineage>
</organism>
<dbReference type="HOGENOM" id="CLU_3089479_0_0_1"/>
<dbReference type="Proteomes" id="UP000000304">
    <property type="component" value="Chromosome 2R"/>
</dbReference>
<gene>
    <name evidence="2" type="primary">Dsim\GD10846</name>
    <name evidence="2" type="ORF">Dsim_GD10846</name>
</gene>
<name>B4QC93_DROSI</name>
<dbReference type="AlphaFoldDB" id="B4QC93"/>
<reference evidence="2 3" key="1">
    <citation type="journal article" date="2007" name="Nature">
        <title>Evolution of genes and genomes on the Drosophila phylogeny.</title>
        <authorList>
            <consortium name="Drosophila 12 Genomes Consortium"/>
            <person name="Clark A.G."/>
            <person name="Eisen M.B."/>
            <person name="Smith D.R."/>
            <person name="Bergman C.M."/>
            <person name="Oliver B."/>
            <person name="Markow T.A."/>
            <person name="Kaufman T.C."/>
            <person name="Kellis M."/>
            <person name="Gelbart W."/>
            <person name="Iyer V.N."/>
            <person name="Pollard D.A."/>
            <person name="Sackton T.B."/>
            <person name="Larracuente A.M."/>
            <person name="Singh N.D."/>
            <person name="Abad J.P."/>
            <person name="Abt D.N."/>
            <person name="Adryan B."/>
            <person name="Aguade M."/>
            <person name="Akashi H."/>
            <person name="Anderson W.W."/>
            <person name="Aquadro C.F."/>
            <person name="Ardell D.H."/>
            <person name="Arguello R."/>
            <person name="Artieri C.G."/>
            <person name="Barbash D.A."/>
            <person name="Barker D."/>
            <person name="Barsanti P."/>
            <person name="Batterham P."/>
            <person name="Batzoglou S."/>
            <person name="Begun D."/>
            <person name="Bhutkar A."/>
            <person name="Blanco E."/>
            <person name="Bosak S.A."/>
            <person name="Bradley R.K."/>
            <person name="Brand A.D."/>
            <person name="Brent M.R."/>
            <person name="Brooks A.N."/>
            <person name="Brown R.H."/>
            <person name="Butlin R.K."/>
            <person name="Caggese C."/>
            <person name="Calvi B.R."/>
            <person name="Bernardo de Carvalho A."/>
            <person name="Caspi A."/>
            <person name="Castrezana S."/>
            <person name="Celniker S.E."/>
            <person name="Chang J.L."/>
            <person name="Chapple C."/>
            <person name="Chatterji S."/>
            <person name="Chinwalla A."/>
            <person name="Civetta A."/>
            <person name="Clifton S.W."/>
            <person name="Comeron J.M."/>
            <person name="Costello J.C."/>
            <person name="Coyne J.A."/>
            <person name="Daub J."/>
            <person name="David R.G."/>
            <person name="Delcher A.L."/>
            <person name="Delehaunty K."/>
            <person name="Do C.B."/>
            <person name="Ebling H."/>
            <person name="Edwards K."/>
            <person name="Eickbush T."/>
            <person name="Evans J.D."/>
            <person name="Filipski A."/>
            <person name="Findeiss S."/>
            <person name="Freyhult E."/>
            <person name="Fulton L."/>
            <person name="Fulton R."/>
            <person name="Garcia A.C."/>
            <person name="Gardiner A."/>
            <person name="Garfield D.A."/>
            <person name="Garvin B.E."/>
            <person name="Gibson G."/>
            <person name="Gilbert D."/>
            <person name="Gnerre S."/>
            <person name="Godfrey J."/>
            <person name="Good R."/>
            <person name="Gotea V."/>
            <person name="Gravely B."/>
            <person name="Greenberg A.J."/>
            <person name="Griffiths-Jones S."/>
            <person name="Gross S."/>
            <person name="Guigo R."/>
            <person name="Gustafson E.A."/>
            <person name="Haerty W."/>
            <person name="Hahn M.W."/>
            <person name="Halligan D.L."/>
            <person name="Halpern A.L."/>
            <person name="Halter G.M."/>
            <person name="Han M.V."/>
            <person name="Heger A."/>
            <person name="Hillier L."/>
            <person name="Hinrichs A.S."/>
            <person name="Holmes I."/>
            <person name="Hoskins R.A."/>
            <person name="Hubisz M.J."/>
            <person name="Hultmark D."/>
            <person name="Huntley M.A."/>
            <person name="Jaffe D.B."/>
            <person name="Jagadeeshan S."/>
            <person name="Jeck W.R."/>
            <person name="Johnson J."/>
            <person name="Jones C.D."/>
            <person name="Jordan W.C."/>
            <person name="Karpen G.H."/>
            <person name="Kataoka E."/>
            <person name="Keightley P.D."/>
            <person name="Kheradpour P."/>
            <person name="Kirkness E.F."/>
            <person name="Koerich L.B."/>
            <person name="Kristiansen K."/>
            <person name="Kudrna D."/>
            <person name="Kulathinal R.J."/>
            <person name="Kumar S."/>
            <person name="Kwok R."/>
            <person name="Lander E."/>
            <person name="Langley C.H."/>
            <person name="Lapoint R."/>
            <person name="Lazzaro B.P."/>
            <person name="Lee S.J."/>
            <person name="Levesque L."/>
            <person name="Li R."/>
            <person name="Lin C.F."/>
            <person name="Lin M.F."/>
            <person name="Lindblad-Toh K."/>
            <person name="Llopart A."/>
            <person name="Long M."/>
            <person name="Low L."/>
            <person name="Lozovsky E."/>
            <person name="Lu J."/>
            <person name="Luo M."/>
            <person name="Machado C.A."/>
            <person name="Makalowski W."/>
            <person name="Marzo M."/>
            <person name="Matsuda M."/>
            <person name="Matzkin L."/>
            <person name="McAllister B."/>
            <person name="McBride C.S."/>
            <person name="McKernan B."/>
            <person name="McKernan K."/>
            <person name="Mendez-Lago M."/>
            <person name="Minx P."/>
            <person name="Mollenhauer M.U."/>
            <person name="Montooth K."/>
            <person name="Mount S.M."/>
            <person name="Mu X."/>
            <person name="Myers E."/>
            <person name="Negre B."/>
            <person name="Newfeld S."/>
            <person name="Nielsen R."/>
            <person name="Noor M.A."/>
            <person name="O'Grady P."/>
            <person name="Pachter L."/>
            <person name="Papaceit M."/>
            <person name="Parisi M.J."/>
            <person name="Parisi M."/>
            <person name="Parts L."/>
            <person name="Pedersen J.S."/>
            <person name="Pesole G."/>
            <person name="Phillippy A.M."/>
            <person name="Ponting C.P."/>
            <person name="Pop M."/>
            <person name="Porcelli D."/>
            <person name="Powell J.R."/>
            <person name="Prohaska S."/>
            <person name="Pruitt K."/>
            <person name="Puig M."/>
            <person name="Quesneville H."/>
            <person name="Ram K.R."/>
            <person name="Rand D."/>
            <person name="Rasmussen M.D."/>
            <person name="Reed L.K."/>
            <person name="Reenan R."/>
            <person name="Reily A."/>
            <person name="Remington K.A."/>
            <person name="Rieger T.T."/>
            <person name="Ritchie M.G."/>
            <person name="Robin C."/>
            <person name="Rogers Y.H."/>
            <person name="Rohde C."/>
            <person name="Rozas J."/>
            <person name="Rubenfield M.J."/>
            <person name="Ruiz A."/>
            <person name="Russo S."/>
            <person name="Salzberg S.L."/>
            <person name="Sanchez-Gracia A."/>
            <person name="Saranga D.J."/>
            <person name="Sato H."/>
            <person name="Schaeffer S.W."/>
            <person name="Schatz M.C."/>
            <person name="Schlenke T."/>
            <person name="Schwartz R."/>
            <person name="Segarra C."/>
            <person name="Singh R.S."/>
            <person name="Sirot L."/>
            <person name="Sirota M."/>
            <person name="Sisneros N.B."/>
            <person name="Smith C.D."/>
            <person name="Smith T.F."/>
            <person name="Spieth J."/>
            <person name="Stage D.E."/>
            <person name="Stark A."/>
            <person name="Stephan W."/>
            <person name="Strausberg R.L."/>
            <person name="Strempel S."/>
            <person name="Sturgill D."/>
            <person name="Sutton G."/>
            <person name="Sutton G.G."/>
            <person name="Tao W."/>
            <person name="Teichmann S."/>
            <person name="Tobari Y.N."/>
            <person name="Tomimura Y."/>
            <person name="Tsolas J.M."/>
            <person name="Valente V.L."/>
            <person name="Venter E."/>
            <person name="Venter J.C."/>
            <person name="Vicario S."/>
            <person name="Vieira F.G."/>
            <person name="Vilella A.J."/>
            <person name="Villasante A."/>
            <person name="Walenz B."/>
            <person name="Wang J."/>
            <person name="Wasserman M."/>
            <person name="Watts T."/>
            <person name="Wilson D."/>
            <person name="Wilson R.K."/>
            <person name="Wing R.A."/>
            <person name="Wolfner M.F."/>
            <person name="Wong A."/>
            <person name="Wong G.K."/>
            <person name="Wu C.I."/>
            <person name="Wu G."/>
            <person name="Yamamoto D."/>
            <person name="Yang H.P."/>
            <person name="Yang S.P."/>
            <person name="Yorke J.A."/>
            <person name="Yoshida K."/>
            <person name="Zdobnov E."/>
            <person name="Zhang P."/>
            <person name="Zhang Y."/>
            <person name="Zimin A.V."/>
            <person name="Baldwin J."/>
            <person name="Abdouelleil A."/>
            <person name="Abdulkadir J."/>
            <person name="Abebe A."/>
            <person name="Abera B."/>
            <person name="Abreu J."/>
            <person name="Acer S.C."/>
            <person name="Aftuck L."/>
            <person name="Alexander A."/>
            <person name="An P."/>
            <person name="Anderson E."/>
            <person name="Anderson S."/>
            <person name="Arachi H."/>
            <person name="Azer M."/>
            <person name="Bachantsang P."/>
            <person name="Barry A."/>
            <person name="Bayul T."/>
            <person name="Berlin A."/>
            <person name="Bessette D."/>
            <person name="Bloom T."/>
            <person name="Blye J."/>
            <person name="Boguslavskiy L."/>
            <person name="Bonnet C."/>
            <person name="Boukhgalter B."/>
            <person name="Bourzgui I."/>
            <person name="Brown A."/>
            <person name="Cahill P."/>
            <person name="Channer S."/>
            <person name="Cheshatsang Y."/>
            <person name="Chuda L."/>
            <person name="Citroen M."/>
            <person name="Collymore A."/>
            <person name="Cooke P."/>
            <person name="Costello M."/>
            <person name="D'Aco K."/>
            <person name="Daza R."/>
            <person name="De Haan G."/>
            <person name="DeGray S."/>
            <person name="DeMaso C."/>
            <person name="Dhargay N."/>
            <person name="Dooley K."/>
            <person name="Dooley E."/>
            <person name="Doricent M."/>
            <person name="Dorje P."/>
            <person name="Dorjee K."/>
            <person name="Dupes A."/>
            <person name="Elong R."/>
            <person name="Falk J."/>
            <person name="Farina A."/>
            <person name="Faro S."/>
            <person name="Ferguson D."/>
            <person name="Fisher S."/>
            <person name="Foley C.D."/>
            <person name="Franke A."/>
            <person name="Friedrich D."/>
            <person name="Gadbois L."/>
            <person name="Gearin G."/>
            <person name="Gearin C.R."/>
            <person name="Giannoukos G."/>
            <person name="Goode T."/>
            <person name="Graham J."/>
            <person name="Grandbois E."/>
            <person name="Grewal S."/>
            <person name="Gyaltsen K."/>
            <person name="Hafez N."/>
            <person name="Hagos B."/>
            <person name="Hall J."/>
            <person name="Henson C."/>
            <person name="Hollinger A."/>
            <person name="Honan T."/>
            <person name="Huard M.D."/>
            <person name="Hughes L."/>
            <person name="Hurhula B."/>
            <person name="Husby M.E."/>
            <person name="Kamat A."/>
            <person name="Kanga B."/>
            <person name="Kashin S."/>
            <person name="Khazanovich D."/>
            <person name="Kisner P."/>
            <person name="Lance K."/>
            <person name="Lara M."/>
            <person name="Lee W."/>
            <person name="Lennon N."/>
            <person name="Letendre F."/>
            <person name="LeVine R."/>
            <person name="Lipovsky A."/>
            <person name="Liu X."/>
            <person name="Liu J."/>
            <person name="Liu S."/>
            <person name="Lokyitsang T."/>
            <person name="Lokyitsang Y."/>
            <person name="Lubonja R."/>
            <person name="Lui A."/>
            <person name="MacDonald P."/>
            <person name="Magnisalis V."/>
            <person name="Maru K."/>
            <person name="Matthews C."/>
            <person name="McCusker W."/>
            <person name="McDonough S."/>
            <person name="Mehta T."/>
            <person name="Meldrim J."/>
            <person name="Meneus L."/>
            <person name="Mihai O."/>
            <person name="Mihalev A."/>
            <person name="Mihova T."/>
            <person name="Mittelman R."/>
            <person name="Mlenga V."/>
            <person name="Montmayeur A."/>
            <person name="Mulrain L."/>
            <person name="Navidi A."/>
            <person name="Naylor J."/>
            <person name="Negash T."/>
            <person name="Nguyen T."/>
            <person name="Nguyen N."/>
            <person name="Nicol R."/>
            <person name="Norbu C."/>
            <person name="Norbu N."/>
            <person name="Novod N."/>
            <person name="O'Neill B."/>
            <person name="Osman S."/>
            <person name="Markiewicz E."/>
            <person name="Oyono O.L."/>
            <person name="Patti C."/>
            <person name="Phunkhang P."/>
            <person name="Pierre F."/>
            <person name="Priest M."/>
            <person name="Raghuraman S."/>
            <person name="Rege F."/>
            <person name="Reyes R."/>
            <person name="Rise C."/>
            <person name="Rogov P."/>
            <person name="Ross K."/>
            <person name="Ryan E."/>
            <person name="Settipalli S."/>
            <person name="Shea T."/>
            <person name="Sherpa N."/>
            <person name="Shi L."/>
            <person name="Shih D."/>
            <person name="Sparrow T."/>
            <person name="Spaulding J."/>
            <person name="Stalker J."/>
            <person name="Stange-Thomann N."/>
            <person name="Stavropoulos S."/>
            <person name="Stone C."/>
            <person name="Strader C."/>
            <person name="Tesfaye S."/>
            <person name="Thomson T."/>
            <person name="Thoulutsang Y."/>
            <person name="Thoulutsang D."/>
            <person name="Topham K."/>
            <person name="Topping I."/>
            <person name="Tsamla T."/>
            <person name="Vassiliev H."/>
            <person name="Vo A."/>
            <person name="Wangchuk T."/>
            <person name="Wangdi T."/>
            <person name="Weiand M."/>
            <person name="Wilkinson J."/>
            <person name="Wilson A."/>
            <person name="Yadav S."/>
            <person name="Young G."/>
            <person name="Yu Q."/>
            <person name="Zembek L."/>
            <person name="Zhong D."/>
            <person name="Zimmer A."/>
            <person name="Zwirko Z."/>
            <person name="Jaffe D.B."/>
            <person name="Alvarez P."/>
            <person name="Brockman W."/>
            <person name="Butler J."/>
            <person name="Chin C."/>
            <person name="Gnerre S."/>
            <person name="Grabherr M."/>
            <person name="Kleber M."/>
            <person name="Mauceli E."/>
            <person name="MacCallum I."/>
        </authorList>
    </citation>
    <scope>NUCLEOTIDE SEQUENCE [LARGE SCALE GENOMIC DNA]</scope>
    <source>
        <strain evidence="3">white501</strain>
    </source>
</reference>
<evidence type="ECO:0000313" key="3">
    <source>
        <dbReference type="Proteomes" id="UP000000304"/>
    </source>
</evidence>
<accession>B4QC93</accession>
<proteinExistence type="predicted"/>
<feature type="compositionally biased region" description="Basic and acidic residues" evidence="1">
    <location>
        <begin position="42"/>
        <end position="52"/>
    </location>
</feature>